<feature type="region of interest" description="Disordered" evidence="12">
    <location>
        <begin position="2071"/>
        <end position="2130"/>
    </location>
</feature>
<keyword evidence="5" id="KW-0430">Lectin</keyword>
<evidence type="ECO:0000256" key="2">
    <source>
        <dbReference type="ARBA" id="ARBA00022692"/>
    </source>
</evidence>
<dbReference type="SUPFAM" id="SSF49899">
    <property type="entry name" value="Concanavalin A-like lectins/glucanases"/>
    <property type="match status" value="1"/>
</dbReference>
<comment type="subcellular location">
    <subcellularLocation>
        <location evidence="11">Endomembrane system</location>
        <topology evidence="11">Single-pass type I membrane protein</topology>
    </subcellularLocation>
    <subcellularLocation>
        <location evidence="1">Golgi apparatus membrane</location>
        <topology evidence="1">Single-pass membrane protein</topology>
    </subcellularLocation>
</comment>
<keyword evidence="2 13" id="KW-0812">Transmembrane</keyword>
<feature type="region of interest" description="Disordered" evidence="12">
    <location>
        <begin position="1089"/>
        <end position="1141"/>
    </location>
</feature>
<feature type="compositionally biased region" description="Basic residues" evidence="12">
    <location>
        <begin position="1410"/>
        <end position="1419"/>
    </location>
</feature>
<organism evidence="15 16">
    <name type="scientific">Macrostomum lignano</name>
    <dbReference type="NCBI Taxonomy" id="282301"/>
    <lineage>
        <taxon>Eukaryota</taxon>
        <taxon>Metazoa</taxon>
        <taxon>Spiralia</taxon>
        <taxon>Lophotrochozoa</taxon>
        <taxon>Platyhelminthes</taxon>
        <taxon>Rhabditophora</taxon>
        <taxon>Macrostomorpha</taxon>
        <taxon>Macrostomida</taxon>
        <taxon>Macrostomidae</taxon>
        <taxon>Macrostomum</taxon>
    </lineage>
</organism>
<feature type="transmembrane region" description="Helical" evidence="13">
    <location>
        <begin position="1884"/>
        <end position="1907"/>
    </location>
</feature>
<feature type="domain" description="L-type lectin-like" evidence="14">
    <location>
        <begin position="1612"/>
        <end position="1840"/>
    </location>
</feature>
<evidence type="ECO:0000259" key="14">
    <source>
        <dbReference type="PROSITE" id="PS51328"/>
    </source>
</evidence>
<feature type="transmembrane region" description="Helical" evidence="13">
    <location>
        <begin position="1936"/>
        <end position="1954"/>
    </location>
</feature>
<keyword evidence="15" id="KW-1185">Reference proteome</keyword>
<dbReference type="InterPro" id="IPR013320">
    <property type="entry name" value="ConA-like_dom_sf"/>
</dbReference>
<dbReference type="InterPro" id="IPR051136">
    <property type="entry name" value="Intracellular_Lectin-GPT"/>
</dbReference>
<evidence type="ECO:0000313" key="16">
    <source>
        <dbReference type="WBParaSite" id="maker-uti_cns_0047902-snap-gene-0.2-mRNA-1"/>
    </source>
</evidence>
<feature type="compositionally biased region" description="Polar residues" evidence="12">
    <location>
        <begin position="2212"/>
        <end position="2228"/>
    </location>
</feature>
<evidence type="ECO:0000256" key="7">
    <source>
        <dbReference type="ARBA" id="ARBA00023034"/>
    </source>
</evidence>
<feature type="transmembrane region" description="Helical" evidence="13">
    <location>
        <begin position="2249"/>
        <end position="2275"/>
    </location>
</feature>
<dbReference type="GO" id="GO:0006888">
    <property type="term" value="P:endoplasmic reticulum to Golgi vesicle-mediated transport"/>
    <property type="evidence" value="ECO:0007669"/>
    <property type="project" value="TreeGrafter"/>
</dbReference>
<evidence type="ECO:0000256" key="10">
    <source>
        <dbReference type="ARBA" id="ARBA00023180"/>
    </source>
</evidence>
<feature type="region of interest" description="Disordered" evidence="12">
    <location>
        <begin position="953"/>
        <end position="1012"/>
    </location>
</feature>
<feature type="region of interest" description="Disordered" evidence="12">
    <location>
        <begin position="1353"/>
        <end position="1374"/>
    </location>
</feature>
<dbReference type="GO" id="GO:0000139">
    <property type="term" value="C:Golgi membrane"/>
    <property type="evidence" value="ECO:0007669"/>
    <property type="project" value="UniProtKB-SubCell"/>
</dbReference>
<keyword evidence="9" id="KW-1015">Disulfide bond</keyword>
<dbReference type="PANTHER" id="PTHR12223">
    <property type="entry name" value="VESICULAR MANNOSE-BINDING LECTIN"/>
    <property type="match status" value="1"/>
</dbReference>
<feature type="compositionally biased region" description="Low complexity" evidence="12">
    <location>
        <begin position="2086"/>
        <end position="2112"/>
    </location>
</feature>
<keyword evidence="10" id="KW-0325">Glycoprotein</keyword>
<dbReference type="WBParaSite" id="maker-uti_cns_0047902-snap-gene-0.2-mRNA-1">
    <property type="protein sequence ID" value="maker-uti_cns_0047902-snap-gene-0.2-mRNA-1"/>
    <property type="gene ID" value="maker-uti_cns_0047902-snap-gene-0.2"/>
</dbReference>
<sequence length="2576" mass="280357">VRVAIAEVLAQVLCEAVPQLLSILRLAPLENDCKQVSYSSGHPRLHSFYQASVPVVVSLQQAESHASISRMVVQHAIDSPQCLIAGRSPHMQQKEADEEQLSCPWRHRIHPLILLLISRLRRLRVSRLLWLWRIVGPSPQVSSPIGQRSDTAQHHQHRLIYTSASSLQRIAASLRGSSLERSGRKIQPNSDSPDMLSSRPTVRVNDDSSVSQLRRFIDSLGCSLQAPDIFVAVVQHSLQQLEQLQIDISAESQSALQFTVREHRIVASDVSQEISAQRVAPNEQVLQDWRHSLGRQLHPARCTADSCWLSCPVQGIAVLAAFAHAAQLMDLWLRPGLEKLRQSRGRTVLGDWSRKTQRVVMLTMAVIEKLHGGNCRPSCSWSLLHQLELPSAMVGILILLSTDPCALCLPSAELRDLTRSPLICGDPCALCLPSAELRDLTRSPLICGDPCALCLPSAELRDLTRSPLICGDPCALCLPSAELRDLTRSPLICGDPCALCLPSAELRDLTRSPLICGDPCALCLPSAELRDLTRSPLICGDPCALCLPSAELRDLMPTHRNASLLSSISGFFSTASLRLAAFRQCAFRTTLCHSRCKRIKPNDYNDDLCALGLLNGLNDGDHVDYGSESSQRRHEIFGLIELFGDISNKLTRSLPPQRVAYGPKPTLGSNTAGSSGWLSMNSLVSSSSRQLASRNRNSTWKKCCTIQHRLAFAVDNLVLDMFAVDEADPSDCCWKHQPTYQYLNVNCRMLDRVWLSAGSALWVGAETGGGSGGGGSAESAVCWRWRSSSVSAASRQRLVWWRSRAFCWRGWWFYALDVEPEVAFEHLQESGLLNVGRDVADDKGHMGSFSLLYLVDLSLLVSTDAVVKKWPGPGSGLVTSSSPSNGTLSSPCSKISWSPAASASTSKTGVASEVCLVGGGRGAMVTLAYDRKSPPGVAAAAVATPTLFRNAVVAVPSPSPPQPPRRCRQQPWTAKPRTKQAGQPKLSGHCKREQASEDKSGPEQMPSGRQKPWLTAKHVASQGTHPGRDSLEDGVRDVWRLAHKVSGRQQGYRLYDRRVAALFDLGAGQASCGVEHFLAVAIGQLAEPHPAGPAEVSGPSLASGCREKDSTTWTPTSQTSTGPARDGGGATGSTSRRASASPLPRCLECRPAFRCIGRSSAESTASIGVLTGESLGKSRLTYPSREQQWHIRHSRLCSSRPGRADGLSGPWGWKMTADDPGETGGGLLVIFRPAGTRFLITQPPHMRRGIKGEVDDLHRGGHGSPAAAATRPAVPRRRALPSLRLGRHPPGGGDEDLLSCRLTQPQPRVHKQDGSLSWCAFQLAGGGPDGRTSMQQKALPPKWCMAMVHKTAPQKKVQGERAHRRPKKKQQAQMHLKQAHASGIHHTALAHAEVHLPGSPEAGNTTRGPASRRHPRHRRDLLDRRRGPVAGSRVTIRDVEQVAAMNNYSWIRQSLANFVDHLASGLDDFVECFAGSMKLRCLVWLEHRVVEKDQITGLELLGLRQVGIVRVSQLLMKVQTILGQLSGLVQTALEVLDIAGQISIFGQLFQRVVDRESEVTAKQQIVGRESCHSVYTGAESHQAGREEGVPVIMVALKETGCDISIIPGLQLRSTKPIRSLWITWSPAVEFLIWLGHWDFGGSTVIASDFIRLTPDSQSHRGAVWCKIPVRMRHWEVQMHFRVHGSSGNLFGDGIAFWYIDPAVSKFNGPVFGMQDKFRGLGVLLDTYSNHNGPHSHDHPYISAMVNNGSLAYDHDRDGTHSQLDGCTARFRNRDHDTLLSIRYVNNALLVATDIENKQIWQPCFRVPNVKLPTHFVFGVSAMTGDLSDNHDLLSVKVYEIEPKEPLEDNIGVDYRTIEPSADSAEPPRPHVDSQADSGWSFLRIFLLVLFCAIGLVTLLVLGLRGAFTASTRARKFLTLHILKLVNRLFSETLSKATMLIRLCFLVAALLLVQLEASRSYSRSMAPPRHYASRHKDTWLEAERFCRAAGLGGLLTTRGGRLGELARQLRPGRCYWVHHSAKSWSSGSSRSAPLSRCPCLLLRRGSLRLHHTTCRHRRRFLCQRGTPIDEFEHRRTTPVPGSGFSSTVAATRTTTKTATKTTTKTAAKTAHAAESPAEPVESTDDSDSMIPAAEGDDEVEYANPQPLLPGDEALDHAKFPVIALGPDGHPKGWLPPWGTVPTTAATKPAAATAAAASPSSQAPLMVDFELPEDSQNSTGKGDGSASSATADKDPRSALKALMNGQSSSEVITLLVLYTIVGVTLLVLLGLCLVRCCRRCCGKSRIRYVKQVDADDIPSLPNLSCSLLAPPPALKPNAEPWRAAVTADCGKGEQAAAALRSLQSGHATQRVRQPLLDARQVLQRLVSNSLGLRRGLLLLLFSSTSFSTPAQKGTSLYRQVLLAVAAAAFQILRGWMRIFNYTGSCRWVVIDVQGAELLLASRRMIVEPPGVNLAHGDQPLRQADGRGWAEPLAAAPEHPAVLASPALRHLPSITMLALFFLVMSHFTFTRPLVSMQERSTSTLATLSSDCDIGIESPGAEDCCTGGGGVRNEQCSGSGTEQGLAVDFSASSANSTSCS</sequence>
<evidence type="ECO:0000256" key="3">
    <source>
        <dbReference type="ARBA" id="ARBA00022723"/>
    </source>
</evidence>
<dbReference type="GO" id="GO:0046872">
    <property type="term" value="F:metal ion binding"/>
    <property type="evidence" value="ECO:0007669"/>
    <property type="project" value="UniProtKB-KW"/>
</dbReference>
<dbReference type="PROSITE" id="PS51328">
    <property type="entry name" value="L_LECTIN_LIKE"/>
    <property type="match status" value="1"/>
</dbReference>
<evidence type="ECO:0000256" key="4">
    <source>
        <dbReference type="ARBA" id="ARBA00022729"/>
    </source>
</evidence>
<keyword evidence="7" id="KW-0333">Golgi apparatus</keyword>
<keyword evidence="6 13" id="KW-1133">Transmembrane helix</keyword>
<dbReference type="GO" id="GO:0005537">
    <property type="term" value="F:D-mannose binding"/>
    <property type="evidence" value="ECO:0007669"/>
    <property type="project" value="TreeGrafter"/>
</dbReference>
<dbReference type="PANTHER" id="PTHR12223:SF45">
    <property type="entry name" value="RE50040P"/>
    <property type="match status" value="1"/>
</dbReference>
<accession>A0A1I8JHZ1</accession>
<feature type="transmembrane region" description="Helical" evidence="13">
    <location>
        <begin position="2487"/>
        <end position="2506"/>
    </location>
</feature>
<evidence type="ECO:0000256" key="13">
    <source>
        <dbReference type="SAM" id="Phobius"/>
    </source>
</evidence>
<feature type="compositionally biased region" description="Low complexity" evidence="12">
    <location>
        <begin position="1132"/>
        <end position="1141"/>
    </location>
</feature>
<evidence type="ECO:0000256" key="9">
    <source>
        <dbReference type="ARBA" id="ARBA00023157"/>
    </source>
</evidence>
<dbReference type="Gene3D" id="2.60.120.200">
    <property type="match status" value="1"/>
</dbReference>
<dbReference type="InterPro" id="IPR005052">
    <property type="entry name" value="Lectin_leg"/>
</dbReference>
<reference evidence="16" key="1">
    <citation type="submission" date="2016-11" db="UniProtKB">
        <authorList>
            <consortium name="WormBaseParasite"/>
        </authorList>
    </citation>
    <scope>IDENTIFICATION</scope>
</reference>
<evidence type="ECO:0000256" key="5">
    <source>
        <dbReference type="ARBA" id="ARBA00022734"/>
    </source>
</evidence>
<proteinExistence type="predicted"/>
<evidence type="ECO:0000256" key="8">
    <source>
        <dbReference type="ARBA" id="ARBA00023136"/>
    </source>
</evidence>
<feature type="compositionally biased region" description="Low complexity" evidence="12">
    <location>
        <begin position="1111"/>
        <end position="1121"/>
    </location>
</feature>
<evidence type="ECO:0000256" key="12">
    <source>
        <dbReference type="SAM" id="MobiDB-lite"/>
    </source>
</evidence>
<evidence type="ECO:0000256" key="1">
    <source>
        <dbReference type="ARBA" id="ARBA00004194"/>
    </source>
</evidence>
<feature type="transmembrane region" description="Helical" evidence="13">
    <location>
        <begin position="2394"/>
        <end position="2414"/>
    </location>
</feature>
<dbReference type="Pfam" id="PF03388">
    <property type="entry name" value="Lectin_leg-like"/>
    <property type="match status" value="1"/>
</dbReference>
<feature type="region of interest" description="Disordered" evidence="12">
    <location>
        <begin position="176"/>
        <end position="203"/>
    </location>
</feature>
<feature type="region of interest" description="Disordered" evidence="12">
    <location>
        <begin position="2210"/>
        <end position="2230"/>
    </location>
</feature>
<feature type="region of interest" description="Disordered" evidence="12">
    <location>
        <begin position="1396"/>
        <end position="1427"/>
    </location>
</feature>
<name>A0A1I8JHZ1_9PLAT</name>
<dbReference type="GO" id="GO:0005789">
    <property type="term" value="C:endoplasmic reticulum membrane"/>
    <property type="evidence" value="ECO:0007669"/>
    <property type="project" value="TreeGrafter"/>
</dbReference>
<feature type="compositionally biased region" description="Basic and acidic residues" evidence="12">
    <location>
        <begin position="990"/>
        <end position="1001"/>
    </location>
</feature>
<keyword evidence="8 13" id="KW-0472">Membrane</keyword>
<dbReference type="GO" id="GO:0030134">
    <property type="term" value="C:COPII-coated ER to Golgi transport vesicle"/>
    <property type="evidence" value="ECO:0007669"/>
    <property type="project" value="TreeGrafter"/>
</dbReference>
<dbReference type="Proteomes" id="UP000095280">
    <property type="component" value="Unplaced"/>
</dbReference>
<dbReference type="FunFam" id="2.60.120.200:FF:000017">
    <property type="entry name" value="Vesicular integral-membrane protein VIP36"/>
    <property type="match status" value="1"/>
</dbReference>
<protein>
    <submittedName>
        <fullName evidence="16">L-type lectin-like domain-containing protein</fullName>
    </submittedName>
</protein>
<evidence type="ECO:0000313" key="15">
    <source>
        <dbReference type="Proteomes" id="UP000095280"/>
    </source>
</evidence>
<feature type="region of interest" description="Disordered" evidence="12">
    <location>
        <begin position="1256"/>
        <end position="1294"/>
    </location>
</feature>
<keyword evidence="3" id="KW-0479">Metal-binding</keyword>
<evidence type="ECO:0000256" key="11">
    <source>
        <dbReference type="ARBA" id="ARBA00046288"/>
    </source>
</evidence>
<keyword evidence="4" id="KW-0732">Signal</keyword>
<evidence type="ECO:0000256" key="6">
    <source>
        <dbReference type="ARBA" id="ARBA00022989"/>
    </source>
</evidence>
<dbReference type="GO" id="GO:0005793">
    <property type="term" value="C:endoplasmic reticulum-Golgi intermediate compartment"/>
    <property type="evidence" value="ECO:0007669"/>
    <property type="project" value="TreeGrafter"/>
</dbReference>